<proteinExistence type="predicted"/>
<evidence type="ECO:0000313" key="1">
    <source>
        <dbReference type="EMBL" id="QHT06134.1"/>
    </source>
</evidence>
<organism evidence="1">
    <name type="scientific">viral metagenome</name>
    <dbReference type="NCBI Taxonomy" id="1070528"/>
    <lineage>
        <taxon>unclassified sequences</taxon>
        <taxon>metagenomes</taxon>
        <taxon>organismal metagenomes</taxon>
    </lineage>
</organism>
<sequence length="272" mass="32690">MACELFNCVPEIKESNESGKFIWKHNCSVKKRNCWVTEHEIYEVWNDIYNLFINTKIIKSFEKMVENYLNKKCSVYIPKRRNNTSVCKDIIIKIILHTGKEIGHFSLHSQLPNYYEKSHNKNIYSGCGYYKKNKNDKNVGAFHYKSNNNYFIPIIFDKNFKILPKKVIGRQFTHFEIFNLFSNFWNNFINSQIANYSYKNLTPINEINEIVNFITPINIKNNTSNEWGYYSNLKRKRKTKTKTKTKRKTQIKKTKRKFISKTKRKTRRRKNN</sequence>
<protein>
    <submittedName>
        <fullName evidence="1">Uncharacterized protein</fullName>
    </submittedName>
</protein>
<accession>A0A6C0CR27</accession>
<reference evidence="1" key="1">
    <citation type="journal article" date="2020" name="Nature">
        <title>Giant virus diversity and host interactions through global metagenomics.</title>
        <authorList>
            <person name="Schulz F."/>
            <person name="Roux S."/>
            <person name="Paez-Espino D."/>
            <person name="Jungbluth S."/>
            <person name="Walsh D.A."/>
            <person name="Denef V.J."/>
            <person name="McMahon K.D."/>
            <person name="Konstantinidis K.T."/>
            <person name="Eloe-Fadrosh E.A."/>
            <person name="Kyrpides N.C."/>
            <person name="Woyke T."/>
        </authorList>
    </citation>
    <scope>NUCLEOTIDE SEQUENCE</scope>
    <source>
        <strain evidence="1">GVMAG-M-3300021425-14</strain>
    </source>
</reference>
<dbReference type="EMBL" id="MN739465">
    <property type="protein sequence ID" value="QHT06134.1"/>
    <property type="molecule type" value="Genomic_DNA"/>
</dbReference>
<dbReference type="AlphaFoldDB" id="A0A6C0CR27"/>
<name>A0A6C0CR27_9ZZZZ</name>